<evidence type="ECO:0000313" key="2">
    <source>
        <dbReference type="Proteomes" id="UP001303647"/>
    </source>
</evidence>
<dbReference type="AlphaFoldDB" id="A0AAN7CW39"/>
<gene>
    <name evidence="1" type="ORF">C7999DRAFT_30066</name>
</gene>
<keyword evidence="2" id="KW-1185">Reference proteome</keyword>
<dbReference type="Proteomes" id="UP001303647">
    <property type="component" value="Unassembled WGS sequence"/>
</dbReference>
<reference evidence="1" key="2">
    <citation type="submission" date="2023-05" db="EMBL/GenBank/DDBJ databases">
        <authorList>
            <consortium name="Lawrence Berkeley National Laboratory"/>
            <person name="Steindorff A."/>
            <person name="Hensen N."/>
            <person name="Bonometti L."/>
            <person name="Westerberg I."/>
            <person name="Brannstrom I.O."/>
            <person name="Guillou S."/>
            <person name="Cros-Aarteil S."/>
            <person name="Calhoun S."/>
            <person name="Haridas S."/>
            <person name="Kuo A."/>
            <person name="Mondo S."/>
            <person name="Pangilinan J."/>
            <person name="Riley R."/>
            <person name="Labutti K."/>
            <person name="Andreopoulos B."/>
            <person name="Lipzen A."/>
            <person name="Chen C."/>
            <person name="Yanf M."/>
            <person name="Daum C."/>
            <person name="Ng V."/>
            <person name="Clum A."/>
            <person name="Ohm R."/>
            <person name="Martin F."/>
            <person name="Silar P."/>
            <person name="Natvig D."/>
            <person name="Lalanne C."/>
            <person name="Gautier V."/>
            <person name="Ament-Velasquez S.L."/>
            <person name="Kruys A."/>
            <person name="Hutchinson M.I."/>
            <person name="Powell A.J."/>
            <person name="Barry K."/>
            <person name="Miller A.N."/>
            <person name="Grigoriev I.V."/>
            <person name="Debuchy R."/>
            <person name="Gladieux P."/>
            <person name="Thoren M.H."/>
            <person name="Johannesson H."/>
        </authorList>
    </citation>
    <scope>NUCLEOTIDE SEQUENCE</scope>
    <source>
        <strain evidence="1">CBS 359.72</strain>
    </source>
</reference>
<protein>
    <submittedName>
        <fullName evidence="1">Uncharacterized protein</fullName>
    </submittedName>
</protein>
<accession>A0AAN7CW39</accession>
<sequence length="93" mass="10213">MQAQLDQREDRPATKILTVTKLHATLAAHLLLVSSNNDNNNNNDKVTTQPAPIISTNARAHLHLWCASLGFTWWYATQCSDGTVTRRAASQAG</sequence>
<name>A0AAN7CW39_9PEZI</name>
<proteinExistence type="predicted"/>
<dbReference type="EMBL" id="MU857623">
    <property type="protein sequence ID" value="KAK4249478.1"/>
    <property type="molecule type" value="Genomic_DNA"/>
</dbReference>
<evidence type="ECO:0000313" key="1">
    <source>
        <dbReference type="EMBL" id="KAK4249478.1"/>
    </source>
</evidence>
<organism evidence="1 2">
    <name type="scientific">Corynascus novoguineensis</name>
    <dbReference type="NCBI Taxonomy" id="1126955"/>
    <lineage>
        <taxon>Eukaryota</taxon>
        <taxon>Fungi</taxon>
        <taxon>Dikarya</taxon>
        <taxon>Ascomycota</taxon>
        <taxon>Pezizomycotina</taxon>
        <taxon>Sordariomycetes</taxon>
        <taxon>Sordariomycetidae</taxon>
        <taxon>Sordariales</taxon>
        <taxon>Chaetomiaceae</taxon>
        <taxon>Corynascus</taxon>
    </lineage>
</organism>
<comment type="caution">
    <text evidence="1">The sequence shown here is derived from an EMBL/GenBank/DDBJ whole genome shotgun (WGS) entry which is preliminary data.</text>
</comment>
<reference evidence="1" key="1">
    <citation type="journal article" date="2023" name="Mol. Phylogenet. Evol.">
        <title>Genome-scale phylogeny and comparative genomics of the fungal order Sordariales.</title>
        <authorList>
            <person name="Hensen N."/>
            <person name="Bonometti L."/>
            <person name="Westerberg I."/>
            <person name="Brannstrom I.O."/>
            <person name="Guillou S."/>
            <person name="Cros-Aarteil S."/>
            <person name="Calhoun S."/>
            <person name="Haridas S."/>
            <person name="Kuo A."/>
            <person name="Mondo S."/>
            <person name="Pangilinan J."/>
            <person name="Riley R."/>
            <person name="LaButti K."/>
            <person name="Andreopoulos B."/>
            <person name="Lipzen A."/>
            <person name="Chen C."/>
            <person name="Yan M."/>
            <person name="Daum C."/>
            <person name="Ng V."/>
            <person name="Clum A."/>
            <person name="Steindorff A."/>
            <person name="Ohm R.A."/>
            <person name="Martin F."/>
            <person name="Silar P."/>
            <person name="Natvig D.O."/>
            <person name="Lalanne C."/>
            <person name="Gautier V."/>
            <person name="Ament-Velasquez S.L."/>
            <person name="Kruys A."/>
            <person name="Hutchinson M.I."/>
            <person name="Powell A.J."/>
            <person name="Barry K."/>
            <person name="Miller A.N."/>
            <person name="Grigoriev I.V."/>
            <person name="Debuchy R."/>
            <person name="Gladieux P."/>
            <person name="Hiltunen Thoren M."/>
            <person name="Johannesson H."/>
        </authorList>
    </citation>
    <scope>NUCLEOTIDE SEQUENCE</scope>
    <source>
        <strain evidence="1">CBS 359.72</strain>
    </source>
</reference>